<dbReference type="RefSeq" id="WP_173583311.1">
    <property type="nucleotide sequence ID" value="NZ_WOTB01000011.1"/>
</dbReference>
<keyword evidence="2" id="KW-1185">Reference proteome</keyword>
<evidence type="ECO:0000313" key="2">
    <source>
        <dbReference type="Proteomes" id="UP000635278"/>
    </source>
</evidence>
<dbReference type="Proteomes" id="UP000635278">
    <property type="component" value="Unassembled WGS sequence"/>
</dbReference>
<proteinExistence type="predicted"/>
<name>A0ABX0JQ60_9PROT</name>
<accession>A0ABX0JQ60</accession>
<dbReference type="EMBL" id="WOTB01000011">
    <property type="protein sequence ID" value="NHN84913.1"/>
    <property type="molecule type" value="Genomic_DNA"/>
</dbReference>
<sequence>MQISEADWILSYDQSEPVQPAITLSSVLPGGITPSISLGASGTCHTIIRVHGGYVAAVHFTGVTLTMAGPTAACVPLIRECVRNADRTSMPAGYDAGRWLR</sequence>
<protein>
    <submittedName>
        <fullName evidence="1">Uncharacterized protein</fullName>
    </submittedName>
</protein>
<reference evidence="1 2" key="1">
    <citation type="journal article" date="2020" name="Int. J. Syst. Evol. Microbiol.">
        <title>Novel acetic acid bacteria from cider fermentations: Acetobacter conturbans sp. nov. and Acetobacter fallax sp. nov.</title>
        <authorList>
            <person name="Sombolestani A.S."/>
            <person name="Cleenwerck I."/>
            <person name="Cnockaert M."/>
            <person name="Borremans W."/>
            <person name="Wieme A.D."/>
            <person name="De Vuyst L."/>
            <person name="Vandamme P."/>
        </authorList>
    </citation>
    <scope>NUCLEOTIDE SEQUENCE [LARGE SCALE GENOMIC DNA]</scope>
    <source>
        <strain evidence="1 2">LMG 30640</strain>
    </source>
</reference>
<evidence type="ECO:0000313" key="1">
    <source>
        <dbReference type="EMBL" id="NHN84913.1"/>
    </source>
</evidence>
<gene>
    <name evidence="1" type="ORF">GOB93_09700</name>
</gene>
<comment type="caution">
    <text evidence="1">The sequence shown here is derived from an EMBL/GenBank/DDBJ whole genome shotgun (WGS) entry which is preliminary data.</text>
</comment>
<organism evidence="1 2">
    <name type="scientific">Acetobacter musti</name>
    <dbReference type="NCBI Taxonomy" id="864732"/>
    <lineage>
        <taxon>Bacteria</taxon>
        <taxon>Pseudomonadati</taxon>
        <taxon>Pseudomonadota</taxon>
        <taxon>Alphaproteobacteria</taxon>
        <taxon>Acetobacterales</taxon>
        <taxon>Acetobacteraceae</taxon>
        <taxon>Acetobacter</taxon>
    </lineage>
</organism>